<reference evidence="2 3" key="1">
    <citation type="journal article" date="2014" name="PLoS ONE">
        <title>Global Analysis of Gene Expression Profiles in Physic Nut (Jatropha curcas L.) Seedlings Exposed to Salt Stress.</title>
        <authorList>
            <person name="Zhang L."/>
            <person name="Zhang C."/>
            <person name="Wu P."/>
            <person name="Chen Y."/>
            <person name="Li M."/>
            <person name="Jiang H."/>
            <person name="Wu G."/>
        </authorList>
    </citation>
    <scope>NUCLEOTIDE SEQUENCE [LARGE SCALE GENOMIC DNA]</scope>
    <source>
        <strain evidence="3">cv. GZQX0401</strain>
        <tissue evidence="2">Young leaves</tissue>
    </source>
</reference>
<proteinExistence type="predicted"/>
<dbReference type="Proteomes" id="UP000027138">
    <property type="component" value="Unassembled WGS sequence"/>
</dbReference>
<keyword evidence="3" id="KW-1185">Reference proteome</keyword>
<gene>
    <name evidence="2" type="ORF">JCGZ_11835</name>
</gene>
<feature type="region of interest" description="Disordered" evidence="1">
    <location>
        <begin position="29"/>
        <end position="66"/>
    </location>
</feature>
<dbReference type="AlphaFoldDB" id="A0A067LBZ7"/>
<accession>A0A067LBZ7</accession>
<name>A0A067LBZ7_JATCU</name>
<dbReference type="EMBL" id="KK914224">
    <property type="protein sequence ID" value="KDP45932.1"/>
    <property type="molecule type" value="Genomic_DNA"/>
</dbReference>
<protein>
    <submittedName>
        <fullName evidence="2">Uncharacterized protein</fullName>
    </submittedName>
</protein>
<sequence length="153" mass="17125">MHGALIYLFYKGKKNTAGDGNVAPNQNLGGIHIEEPSSHGLMRPPNPTHGSKKGNEKVDPTSTNKFNKKRKATFSLGLHYDEVTGVVQWNPGMWNDITLRSSNRIPIEKQRKVTTDPPMNIYDRNPKYGDFLAVGLQCNGSPYVTARQLFEQQ</sequence>
<organism evidence="2 3">
    <name type="scientific">Jatropha curcas</name>
    <name type="common">Barbados nut</name>
    <dbReference type="NCBI Taxonomy" id="180498"/>
    <lineage>
        <taxon>Eukaryota</taxon>
        <taxon>Viridiplantae</taxon>
        <taxon>Streptophyta</taxon>
        <taxon>Embryophyta</taxon>
        <taxon>Tracheophyta</taxon>
        <taxon>Spermatophyta</taxon>
        <taxon>Magnoliopsida</taxon>
        <taxon>eudicotyledons</taxon>
        <taxon>Gunneridae</taxon>
        <taxon>Pentapetalae</taxon>
        <taxon>rosids</taxon>
        <taxon>fabids</taxon>
        <taxon>Malpighiales</taxon>
        <taxon>Euphorbiaceae</taxon>
        <taxon>Crotonoideae</taxon>
        <taxon>Jatropheae</taxon>
        <taxon>Jatropha</taxon>
    </lineage>
</organism>
<evidence type="ECO:0000313" key="2">
    <source>
        <dbReference type="EMBL" id="KDP45932.1"/>
    </source>
</evidence>
<evidence type="ECO:0000256" key="1">
    <source>
        <dbReference type="SAM" id="MobiDB-lite"/>
    </source>
</evidence>
<evidence type="ECO:0000313" key="3">
    <source>
        <dbReference type="Proteomes" id="UP000027138"/>
    </source>
</evidence>